<comment type="caution">
    <text evidence="2">The sequence shown here is derived from an EMBL/GenBank/DDBJ whole genome shotgun (WGS) entry which is preliminary data.</text>
</comment>
<dbReference type="Proteomes" id="UP000017559">
    <property type="component" value="Unassembled WGS sequence"/>
</dbReference>
<dbReference type="InterPro" id="IPR052609">
    <property type="entry name" value="Ribosome_Biogenesis_Reg"/>
</dbReference>
<evidence type="ECO:0000313" key="3">
    <source>
        <dbReference type="Proteomes" id="UP000017559"/>
    </source>
</evidence>
<proteinExistence type="predicted"/>
<organism evidence="2 3">
    <name type="scientific">Moniliophthora roreri (strain MCA 2997)</name>
    <name type="common">Cocoa frosty pod rot fungus</name>
    <name type="synonym">Crinipellis roreri</name>
    <dbReference type="NCBI Taxonomy" id="1381753"/>
    <lineage>
        <taxon>Eukaryota</taxon>
        <taxon>Fungi</taxon>
        <taxon>Dikarya</taxon>
        <taxon>Basidiomycota</taxon>
        <taxon>Agaricomycotina</taxon>
        <taxon>Agaricomycetes</taxon>
        <taxon>Agaricomycetidae</taxon>
        <taxon>Agaricales</taxon>
        <taxon>Marasmiineae</taxon>
        <taxon>Marasmiaceae</taxon>
        <taxon>Moniliophthora</taxon>
    </lineage>
</organism>
<dbReference type="Pfam" id="PF10441">
    <property type="entry name" value="Urb2"/>
    <property type="match status" value="1"/>
</dbReference>
<dbReference type="STRING" id="1381753.V2Y101"/>
<evidence type="ECO:0000259" key="1">
    <source>
        <dbReference type="Pfam" id="PF10441"/>
    </source>
</evidence>
<name>V2Y101_MONRO</name>
<accession>V2Y101</accession>
<sequence length="1354" mass="153093">MQSAQAFIRALKNPNQDVNKVDIARAAWDDKSFYAPRKGEAIADWILTRFAKGASVVESLFDCRYWTLLFDVISSSTDSDSWLGPLLNRISIAPIIVTYFKSLPRYDPSQTAPVVSKCIQLLWPLSVQRFTIEHLLECFAVFTAYLTIGDPSKDLAVIGMVVSASFKRALSMSTLRRKIYMSFLDERLVDWLQVITRANNLDLYRTIQATGLECLFNLDVLRDSKSEQLLVDRLKSISPEHTIPALPLLYGTYVQTSRKHRGTLFTGDPAEGFRSAALHLFISFQAILRGIKDREAFWTCNESLLEVVNQENLLGDNRSQIDATFEEIIACALAELHSNLAPPILRCLSVMVRIDYRFIGSHLSDILFQLLLIPAKQVLAIPFLELILDYHVKTRTIHEYVRALLVSTTSRELSSDIHETAMQSIIFHPSHLDLLSKQVRAFLTWTHTLDTARYLTDFMSDIWIKYYNSQCSERHEKKRRKLEENDDQALSPEILATHISLSGRITVIVLSSLPIRTIPQQSREELTSLLHKFSSSTLSTALSKTLKSIRKLSSEDNIWCGEIVVVTILQLQYALKLQKGMEPVDNQQPPEKMLELLSTRNDQLLPELRLELLRNLLRQSVTSISFDFDDLLAPVLKFLELGPPGIECVALLHMLTQRWLAVIDARASDVQLEEFVSLLLAQASGISTPEKKAIAIIVSQCFASAEFWELPNIRRVFLASIDKSTSLLTSAQKKDVQDVYVQKRLLSMFEALLIVPVDYLDRNLKAELIGRTSTFDDALASLPSVPEYDKECAFYTVRTLRNRLLIDLGPNETKGHVEALDHLANVSVSDELMTVTLDLAETYMIGLLKSSRTNRGLEIFIRNYATAFQHAYLHPKAKILNRLVSTLNRDYVAKNIPETVLAEMRRLYMVLRHSLFPILTNASGDLSHDFIVEKRSFLTTWKHVLIFGRWLGMTDSTVPFFGRAMCRVTAVAVHDGILDSPNVLQETSVAVFGVAVEESYWHVGNELVEHTTLLVVTYIIFHRRYRALESAGTIATLKELENGLSSAFKDLDIAAFQHALHLVSTALTEVTLGNLDSMIHLAIVMMRDPPRNTLQLTQDFTTTCINIFNNYEEFSRGSQLVRLDTLRFLAQRCRERPAALRLVDVSGIWLFLTKTLRGCEEHDRETNVELFSNISSIATSLIRLRRDLVLPTLPHMGAVLQLLIMSMRSPRPNLGAKQTGIVSDSLPMWINVRQPLGPEEAKLVARLLESLTTKTVIKVHGYAVENQKAESLAKPFSKHAAYVVKAYIEAVNDSLCVLPLAVKKALQPGLYSLCSMINEYNRDALMVALQDSGDKSVFKDLWKEYEKQKYVGKG</sequence>
<dbReference type="GO" id="GO:0005730">
    <property type="term" value="C:nucleolus"/>
    <property type="evidence" value="ECO:0007669"/>
    <property type="project" value="TreeGrafter"/>
</dbReference>
<dbReference type="PANTHER" id="PTHR15682">
    <property type="entry name" value="UNHEALTHY RIBOSOME BIOGENESIS PROTEIN 2 HOMOLOG"/>
    <property type="match status" value="1"/>
</dbReference>
<feature type="domain" description="Nucleolar 27S pre-rRNA processing Urb2/Npa2 C-terminal" evidence="1">
    <location>
        <begin position="1125"/>
        <end position="1353"/>
    </location>
</feature>
<dbReference type="GO" id="GO:0042254">
    <property type="term" value="P:ribosome biogenesis"/>
    <property type="evidence" value="ECO:0007669"/>
    <property type="project" value="TreeGrafter"/>
</dbReference>
<protein>
    <recommendedName>
        <fullName evidence="1">Nucleolar 27S pre-rRNA processing Urb2/Npa2 C-terminal domain-containing protein</fullName>
    </recommendedName>
</protein>
<reference evidence="2 3" key="1">
    <citation type="journal article" date="2014" name="BMC Genomics">
        <title>Genome and secretome analysis of the hemibiotrophic fungal pathogen, Moniliophthora roreri, which causes frosty pod rot disease of cacao: mechanisms of the biotrophic and necrotrophic phases.</title>
        <authorList>
            <person name="Meinhardt L.W."/>
            <person name="Costa G.G.L."/>
            <person name="Thomazella D.P.T."/>
            <person name="Teixeira P.J.P.L."/>
            <person name="Carazzolle M.F."/>
            <person name="Schuster S.C."/>
            <person name="Carlson J.E."/>
            <person name="Guiltinan M.J."/>
            <person name="Mieczkowski P."/>
            <person name="Farmer A."/>
            <person name="Ramaraj T."/>
            <person name="Crozier J."/>
            <person name="Davis R.E."/>
            <person name="Shao J."/>
            <person name="Melnick R.L."/>
            <person name="Pereira G.A.G."/>
            <person name="Bailey B.A."/>
        </authorList>
    </citation>
    <scope>NUCLEOTIDE SEQUENCE [LARGE SCALE GENOMIC DNA]</scope>
    <source>
        <strain evidence="2 3">MCA 2997</strain>
    </source>
</reference>
<dbReference type="HOGENOM" id="CLU_002353_0_0_1"/>
<gene>
    <name evidence="2" type="ORF">Moror_190</name>
</gene>
<keyword evidence="3" id="KW-1185">Reference proteome</keyword>
<dbReference type="EMBL" id="AWSO01000002">
    <property type="protein sequence ID" value="ESK98440.1"/>
    <property type="molecule type" value="Genomic_DNA"/>
</dbReference>
<evidence type="ECO:0000313" key="2">
    <source>
        <dbReference type="EMBL" id="ESK98440.1"/>
    </source>
</evidence>
<dbReference type="OrthoDB" id="160374at2759"/>
<dbReference type="PANTHER" id="PTHR15682:SF2">
    <property type="entry name" value="UNHEALTHY RIBOSOME BIOGENESIS PROTEIN 2 HOMOLOG"/>
    <property type="match status" value="1"/>
</dbReference>
<dbReference type="InterPro" id="IPR018849">
    <property type="entry name" value="Urb2/Npa2_C"/>
</dbReference>
<dbReference type="KEGG" id="mrr:Moror_190"/>